<name>A0ABY7VB54_9GAMM</name>
<dbReference type="NCBIfam" id="TIGR02595">
    <property type="entry name" value="PEP_CTERM"/>
    <property type="match status" value="1"/>
</dbReference>
<feature type="signal peptide" evidence="1">
    <location>
        <begin position="1"/>
        <end position="25"/>
    </location>
</feature>
<dbReference type="Pfam" id="PF07589">
    <property type="entry name" value="PEP-CTERM"/>
    <property type="match status" value="1"/>
</dbReference>
<organism evidence="3 4">
    <name type="scientific">Thalassomonas haliotis</name>
    <dbReference type="NCBI Taxonomy" id="485448"/>
    <lineage>
        <taxon>Bacteria</taxon>
        <taxon>Pseudomonadati</taxon>
        <taxon>Pseudomonadota</taxon>
        <taxon>Gammaproteobacteria</taxon>
        <taxon>Alteromonadales</taxon>
        <taxon>Colwelliaceae</taxon>
        <taxon>Thalassomonas</taxon>
    </lineage>
</organism>
<protein>
    <submittedName>
        <fullName evidence="3">PEP-CTERM sorting domain-containing protein</fullName>
    </submittedName>
</protein>
<evidence type="ECO:0000259" key="2">
    <source>
        <dbReference type="Pfam" id="PF07589"/>
    </source>
</evidence>
<evidence type="ECO:0000256" key="1">
    <source>
        <dbReference type="SAM" id="SignalP"/>
    </source>
</evidence>
<keyword evidence="1" id="KW-0732">Signal</keyword>
<proteinExistence type="predicted"/>
<dbReference type="Proteomes" id="UP001215231">
    <property type="component" value="Chromosome"/>
</dbReference>
<feature type="domain" description="Ice-binding protein C-terminal" evidence="2">
    <location>
        <begin position="190"/>
        <end position="212"/>
    </location>
</feature>
<gene>
    <name evidence="3" type="ORF">H3N35_20050</name>
</gene>
<accession>A0ABY7VB54</accession>
<feature type="chain" id="PRO_5046133605" evidence="1">
    <location>
        <begin position="26"/>
        <end position="214"/>
    </location>
</feature>
<sequence length="214" mass="23579">MPVRQKHYLLTAAASCLFCTTSVNACLLTWDFTVAINTIYQDKANVIDDNIVVGTVLSGSFSYDDGLSEDSPDRDYVDRYADPNGSFTIAGLGIYDWSVSAFVVHQDSRDIVDVKGDYWSGNIYESVEIGFYDHSQSYDNGVLPVNWHNPPLPFAEIEFDYTLSLGTDPCCYDSRLSGYVSSIALHAPTDVPAPSTMLLLALGLFALSRKAKRS</sequence>
<keyword evidence="4" id="KW-1185">Reference proteome</keyword>
<dbReference type="InterPro" id="IPR013424">
    <property type="entry name" value="Ice-binding_C"/>
</dbReference>
<dbReference type="RefSeq" id="WP_274050575.1">
    <property type="nucleotide sequence ID" value="NZ_CP059693.1"/>
</dbReference>
<dbReference type="EMBL" id="CP059693">
    <property type="protein sequence ID" value="WDE10536.1"/>
    <property type="molecule type" value="Genomic_DNA"/>
</dbReference>
<evidence type="ECO:0000313" key="3">
    <source>
        <dbReference type="EMBL" id="WDE10536.1"/>
    </source>
</evidence>
<reference evidence="3 4" key="1">
    <citation type="journal article" date="2022" name="Mar. Drugs">
        <title>Bioassay-Guided Fractionation Leads to the Detection of Cholic Acid Generated by the Rare Thalassomonas sp.</title>
        <authorList>
            <person name="Pheiffer F."/>
            <person name="Schneider Y.K."/>
            <person name="Hansen E.H."/>
            <person name="Andersen J.H."/>
            <person name="Isaksson J."/>
            <person name="Busche T."/>
            <person name="R C."/>
            <person name="Kalinowski J."/>
            <person name="Zyl L.V."/>
            <person name="Trindade M."/>
        </authorList>
    </citation>
    <scope>NUCLEOTIDE SEQUENCE [LARGE SCALE GENOMIC DNA]</scope>
    <source>
        <strain evidence="3 4">A5K-61T</strain>
    </source>
</reference>
<evidence type="ECO:0000313" key="4">
    <source>
        <dbReference type="Proteomes" id="UP001215231"/>
    </source>
</evidence>